<keyword evidence="3" id="KW-1185">Reference proteome</keyword>
<dbReference type="OrthoDB" id="10597323at2759"/>
<feature type="region of interest" description="Disordered" evidence="1">
    <location>
        <begin position="1"/>
        <end position="37"/>
    </location>
</feature>
<accession>A0A3P7IVM6</accession>
<evidence type="ECO:0000313" key="3">
    <source>
        <dbReference type="Proteomes" id="UP000270094"/>
    </source>
</evidence>
<dbReference type="EMBL" id="UYYB01034913">
    <property type="protein sequence ID" value="VDM74236.1"/>
    <property type="molecule type" value="Genomic_DNA"/>
</dbReference>
<sequence>MGRKRKKLMTPPIKDGSVVSRNSNSADQRNNGAKGSKPERLCDAINFYKEANLILTISSGSEKEELRACVNYVLAGIYLKFAEHDPDEDVCPALLRKLCCQGWRVKPPDYLLQDMKPTEESPEECAERLRRRIWPDHIKSRVDAADEVLKCCSQMHTSIFRL</sequence>
<dbReference type="Proteomes" id="UP000270094">
    <property type="component" value="Unassembled WGS sequence"/>
</dbReference>
<proteinExistence type="predicted"/>
<organism evidence="2 3">
    <name type="scientific">Strongylus vulgaris</name>
    <name type="common">Blood worm</name>
    <dbReference type="NCBI Taxonomy" id="40348"/>
    <lineage>
        <taxon>Eukaryota</taxon>
        <taxon>Metazoa</taxon>
        <taxon>Ecdysozoa</taxon>
        <taxon>Nematoda</taxon>
        <taxon>Chromadorea</taxon>
        <taxon>Rhabditida</taxon>
        <taxon>Rhabditina</taxon>
        <taxon>Rhabditomorpha</taxon>
        <taxon>Strongyloidea</taxon>
        <taxon>Strongylidae</taxon>
        <taxon>Strongylus</taxon>
    </lineage>
</organism>
<feature type="compositionally biased region" description="Polar residues" evidence="1">
    <location>
        <begin position="19"/>
        <end position="33"/>
    </location>
</feature>
<evidence type="ECO:0000256" key="1">
    <source>
        <dbReference type="SAM" id="MobiDB-lite"/>
    </source>
</evidence>
<gene>
    <name evidence="2" type="ORF">SVUK_LOCUS9234</name>
</gene>
<protein>
    <submittedName>
        <fullName evidence="2">Uncharacterized protein</fullName>
    </submittedName>
</protein>
<evidence type="ECO:0000313" key="2">
    <source>
        <dbReference type="EMBL" id="VDM74236.1"/>
    </source>
</evidence>
<name>A0A3P7IVM6_STRVU</name>
<dbReference type="AlphaFoldDB" id="A0A3P7IVM6"/>
<reference evidence="2 3" key="1">
    <citation type="submission" date="2018-11" db="EMBL/GenBank/DDBJ databases">
        <authorList>
            <consortium name="Pathogen Informatics"/>
        </authorList>
    </citation>
    <scope>NUCLEOTIDE SEQUENCE [LARGE SCALE GENOMIC DNA]</scope>
</reference>